<keyword evidence="2" id="KW-0540">Nuclease</keyword>
<dbReference type="GO" id="GO:0004519">
    <property type="term" value="F:endonuclease activity"/>
    <property type="evidence" value="ECO:0007669"/>
    <property type="project" value="UniProtKB-KW"/>
</dbReference>
<keyword evidence="3" id="KW-1185">Reference proteome</keyword>
<dbReference type="Proteomes" id="UP000199012">
    <property type="component" value="Unassembled WGS sequence"/>
</dbReference>
<dbReference type="AlphaFoldDB" id="A0A1I1ATZ0"/>
<dbReference type="EMBL" id="FOKA01000023">
    <property type="protein sequence ID" value="SFB41545.1"/>
    <property type="molecule type" value="Genomic_DNA"/>
</dbReference>
<keyword evidence="2" id="KW-0255">Endonuclease</keyword>
<gene>
    <name evidence="2" type="ORF">SAMN05421867_1234</name>
</gene>
<sequence>MRPLHWAGLTAALAARGAVRAVDRLVARADLSLSIPPAGSFRVEFAPPQGHGRALVRVRRGQRQFREHLLAEQGQVCAFSGPAPERVLEAGHLYSYAQLGTHLRHGGLMLRRDIHRLFDDGMLSVSPSRLSVDVAPELARYPQYGRLHGQELHLRLRSEQVDWLAQHWQEHRATPM</sequence>
<accession>A0A1I1ATZ0</accession>
<organism evidence="2 3">
    <name type="scientific">Cellulomonas marina</name>
    <dbReference type="NCBI Taxonomy" id="988821"/>
    <lineage>
        <taxon>Bacteria</taxon>
        <taxon>Bacillati</taxon>
        <taxon>Actinomycetota</taxon>
        <taxon>Actinomycetes</taxon>
        <taxon>Micrococcales</taxon>
        <taxon>Cellulomonadaceae</taxon>
        <taxon>Cellulomonas</taxon>
    </lineage>
</organism>
<dbReference type="InterPro" id="IPR003615">
    <property type="entry name" value="HNH_nuc"/>
</dbReference>
<proteinExistence type="predicted"/>
<feature type="domain" description="HNH nuclease" evidence="1">
    <location>
        <begin position="77"/>
        <end position="125"/>
    </location>
</feature>
<evidence type="ECO:0000313" key="3">
    <source>
        <dbReference type="Proteomes" id="UP000199012"/>
    </source>
</evidence>
<evidence type="ECO:0000259" key="1">
    <source>
        <dbReference type="Pfam" id="PF13391"/>
    </source>
</evidence>
<dbReference type="Pfam" id="PF13391">
    <property type="entry name" value="HNH_2"/>
    <property type="match status" value="1"/>
</dbReference>
<evidence type="ECO:0000313" key="2">
    <source>
        <dbReference type="EMBL" id="SFB41545.1"/>
    </source>
</evidence>
<name>A0A1I1ATZ0_9CELL</name>
<reference evidence="2 3" key="1">
    <citation type="submission" date="2016-10" db="EMBL/GenBank/DDBJ databases">
        <authorList>
            <person name="de Groot N.N."/>
        </authorList>
    </citation>
    <scope>NUCLEOTIDE SEQUENCE [LARGE SCALE GENOMIC DNA]</scope>
    <source>
        <strain evidence="2 3">CGMCC 4.6945</strain>
    </source>
</reference>
<dbReference type="STRING" id="988821.SAMN05421867_1234"/>
<keyword evidence="2" id="KW-0378">Hydrolase</keyword>
<protein>
    <submittedName>
        <fullName evidence="2">HNH endonuclease</fullName>
    </submittedName>
</protein>